<dbReference type="GO" id="GO:0055085">
    <property type="term" value="P:transmembrane transport"/>
    <property type="evidence" value="ECO:0007669"/>
    <property type="project" value="InterPro"/>
</dbReference>
<accession>A0A8E2BBY7</accession>
<dbReference type="InterPro" id="IPR035906">
    <property type="entry name" value="MetI-like_sf"/>
</dbReference>
<evidence type="ECO:0000256" key="1">
    <source>
        <dbReference type="ARBA" id="ARBA00004429"/>
    </source>
</evidence>
<feature type="domain" description="ABC transmembrane type-1" evidence="9">
    <location>
        <begin position="368"/>
        <end position="558"/>
    </location>
</feature>
<gene>
    <name evidence="10" type="ORF">HNQ96_001482</name>
</gene>
<organism evidence="10 11">
    <name type="scientific">Aminobacter carboxidus</name>
    <dbReference type="NCBI Taxonomy" id="376165"/>
    <lineage>
        <taxon>Bacteria</taxon>
        <taxon>Pseudomonadati</taxon>
        <taxon>Pseudomonadota</taxon>
        <taxon>Alphaproteobacteria</taxon>
        <taxon>Hyphomicrobiales</taxon>
        <taxon>Phyllobacteriaceae</taxon>
        <taxon>Aminobacter</taxon>
    </lineage>
</organism>
<evidence type="ECO:0000256" key="7">
    <source>
        <dbReference type="ARBA" id="ARBA00023136"/>
    </source>
</evidence>
<evidence type="ECO:0000256" key="8">
    <source>
        <dbReference type="RuleBase" id="RU363032"/>
    </source>
</evidence>
<feature type="transmembrane region" description="Helical" evidence="8">
    <location>
        <begin position="318"/>
        <end position="339"/>
    </location>
</feature>
<feature type="transmembrane region" description="Helical" evidence="8">
    <location>
        <begin position="367"/>
        <end position="391"/>
    </location>
</feature>
<evidence type="ECO:0000313" key="10">
    <source>
        <dbReference type="EMBL" id="MBB6465624.1"/>
    </source>
</evidence>
<dbReference type="Proteomes" id="UP000532373">
    <property type="component" value="Unassembled WGS sequence"/>
</dbReference>
<keyword evidence="4" id="KW-0997">Cell inner membrane</keyword>
<name>A0A8E2BBY7_9HYPH</name>
<feature type="transmembrane region" description="Helical" evidence="8">
    <location>
        <begin position="486"/>
        <end position="507"/>
    </location>
</feature>
<evidence type="ECO:0000256" key="3">
    <source>
        <dbReference type="ARBA" id="ARBA00022475"/>
    </source>
</evidence>
<evidence type="ECO:0000256" key="5">
    <source>
        <dbReference type="ARBA" id="ARBA00022692"/>
    </source>
</evidence>
<dbReference type="PANTHER" id="PTHR43357">
    <property type="entry name" value="INNER MEMBRANE ABC TRANSPORTER PERMEASE PROTEIN YDCV"/>
    <property type="match status" value="1"/>
</dbReference>
<comment type="subcellular location">
    <subcellularLocation>
        <location evidence="1">Cell inner membrane</location>
        <topology evidence="1">Multi-pass membrane protein</topology>
    </subcellularLocation>
    <subcellularLocation>
        <location evidence="8">Cell membrane</location>
        <topology evidence="8">Multi-pass membrane protein</topology>
    </subcellularLocation>
</comment>
<feature type="transmembrane region" description="Helical" evidence="8">
    <location>
        <begin position="266"/>
        <end position="284"/>
    </location>
</feature>
<dbReference type="CDD" id="cd06261">
    <property type="entry name" value="TM_PBP2"/>
    <property type="match status" value="2"/>
</dbReference>
<protein>
    <submittedName>
        <fullName evidence="10">Iron(III) transport system permease protein</fullName>
    </submittedName>
</protein>
<dbReference type="GO" id="GO:0005886">
    <property type="term" value="C:plasma membrane"/>
    <property type="evidence" value="ECO:0007669"/>
    <property type="project" value="UniProtKB-SubCell"/>
</dbReference>
<comment type="caution">
    <text evidence="10">The sequence shown here is derived from an EMBL/GenBank/DDBJ whole genome shotgun (WGS) entry which is preliminary data.</text>
</comment>
<keyword evidence="3" id="KW-1003">Cell membrane</keyword>
<dbReference type="RefSeq" id="WP_184768118.1">
    <property type="nucleotide sequence ID" value="NZ_JACHGI010000002.1"/>
</dbReference>
<keyword evidence="2 8" id="KW-0813">Transport</keyword>
<comment type="similarity">
    <text evidence="8">Belongs to the binding-protein-dependent transport system permease family.</text>
</comment>
<dbReference type="PROSITE" id="PS50928">
    <property type="entry name" value="ABC_TM1"/>
    <property type="match status" value="2"/>
</dbReference>
<feature type="transmembrane region" description="Helical" evidence="8">
    <location>
        <begin position="540"/>
        <end position="562"/>
    </location>
</feature>
<evidence type="ECO:0000256" key="4">
    <source>
        <dbReference type="ARBA" id="ARBA00022519"/>
    </source>
</evidence>
<evidence type="ECO:0000313" key="11">
    <source>
        <dbReference type="Proteomes" id="UP000532373"/>
    </source>
</evidence>
<dbReference type="SUPFAM" id="SSF161098">
    <property type="entry name" value="MetI-like"/>
    <property type="match status" value="2"/>
</dbReference>
<dbReference type="InterPro" id="IPR000515">
    <property type="entry name" value="MetI-like"/>
</dbReference>
<reference evidence="10 11" key="1">
    <citation type="submission" date="2020-08" db="EMBL/GenBank/DDBJ databases">
        <title>Genomic Encyclopedia of Type Strains, Phase IV (KMG-IV): sequencing the most valuable type-strain genomes for metagenomic binning, comparative biology and taxonomic classification.</title>
        <authorList>
            <person name="Goeker M."/>
        </authorList>
    </citation>
    <scope>NUCLEOTIDE SEQUENCE [LARGE SCALE GENOMIC DNA]</scope>
    <source>
        <strain evidence="10 11">DSM 17454</strain>
    </source>
</reference>
<feature type="transmembrane region" description="Helical" evidence="8">
    <location>
        <begin position="79"/>
        <end position="98"/>
    </location>
</feature>
<dbReference type="Pfam" id="PF00528">
    <property type="entry name" value="BPD_transp_1"/>
    <property type="match status" value="2"/>
</dbReference>
<dbReference type="Gene3D" id="1.10.3720.10">
    <property type="entry name" value="MetI-like"/>
    <property type="match status" value="2"/>
</dbReference>
<feature type="transmembrane region" description="Helical" evidence="8">
    <location>
        <begin position="162"/>
        <end position="185"/>
    </location>
</feature>
<feature type="domain" description="ABC transmembrane type-1" evidence="9">
    <location>
        <begin position="75"/>
        <end position="285"/>
    </location>
</feature>
<dbReference type="PANTHER" id="PTHR43357:SF4">
    <property type="entry name" value="INNER MEMBRANE ABC TRANSPORTER PERMEASE PROTEIN YDCV"/>
    <property type="match status" value="1"/>
</dbReference>
<keyword evidence="5 8" id="KW-0812">Transmembrane</keyword>
<feature type="transmembrane region" description="Helical" evidence="8">
    <location>
        <begin position="206"/>
        <end position="228"/>
    </location>
</feature>
<dbReference type="AlphaFoldDB" id="A0A8E2BBY7"/>
<feature type="transmembrane region" description="Helical" evidence="8">
    <location>
        <begin position="110"/>
        <end position="135"/>
    </location>
</feature>
<sequence length="570" mass="60159">MSALALTRSCRKRMFKMPDFRQVFLGLVMALALLIVGLILYPILLTLVSTFVRDGALTGAPFEEAVAARGFSTILYNTLIYTTGSLCLSCAIGIFLAWANERTDARMDSLAGILPILPLMVPPIGSALGYVMLFANNSGIGNITLRYVFGIETGGPVSILNFYGLIAVSSLSLAPVVYLIVSAALRNMDPALDEAARVFGASPRKTLWKVTLPVVGPAIASAALLVGIHAVSSFTFPFIIGTGAGITTLSVHIYRLFAIFPPDPDSAVAVSLALLLLVYLGLFFQLRVARAVGRAVVGGKSSSTATVKLGPWRYVVRALFIVYLGAVILPVVGLAIGSLQPYLGAGPSQFSLDNFRTVLGNFETRDALINSFSLGALAATINMAVAGILMFASMRMLKKSGHLIEYSLMVPAVIPHIVLAVALIIAFSGPPFYLYGTKLLVLIAYCVMFIPEASRAASSAISQASEELSEAAHVAGAGLFRTLRKVVLPQVVNGLLAGWVIVFFLAVNEVTASSFLGGLNSAVVGHVAIDYFANGRLSEVAAMTLIVTVVTATVVLAASGIIGRAYASRR</sequence>
<feature type="transmembrane region" description="Helical" evidence="8">
    <location>
        <begin position="432"/>
        <end position="450"/>
    </location>
</feature>
<keyword evidence="7 8" id="KW-0472">Membrane</keyword>
<evidence type="ECO:0000256" key="6">
    <source>
        <dbReference type="ARBA" id="ARBA00022989"/>
    </source>
</evidence>
<feature type="transmembrane region" description="Helical" evidence="8">
    <location>
        <begin position="20"/>
        <end position="44"/>
    </location>
</feature>
<proteinExistence type="inferred from homology"/>
<feature type="transmembrane region" description="Helical" evidence="8">
    <location>
        <begin position="403"/>
        <end position="426"/>
    </location>
</feature>
<dbReference type="EMBL" id="JACHGI010000002">
    <property type="protein sequence ID" value="MBB6465624.1"/>
    <property type="molecule type" value="Genomic_DNA"/>
</dbReference>
<evidence type="ECO:0000256" key="2">
    <source>
        <dbReference type="ARBA" id="ARBA00022448"/>
    </source>
</evidence>
<keyword evidence="6 8" id="KW-1133">Transmembrane helix</keyword>
<evidence type="ECO:0000259" key="9">
    <source>
        <dbReference type="PROSITE" id="PS50928"/>
    </source>
</evidence>